<evidence type="ECO:0000313" key="1">
    <source>
        <dbReference type="EMBL" id="WYW17487.1"/>
    </source>
</evidence>
<proteinExistence type="predicted"/>
<sequence length="575" mass="58607">MTASEPVPILDPEIEVMTFEQLAQLVNEVDPRTFYDRAQVFDTALAQLEQVQDNLERGTRELWDAWRSEGAESFADVVRNVAVAGNAAIQAMAAPGYGATLRRAGDALTLAQQRIRELQAQKRESDLLAARQVVHELGTAYQEIGSAVTPFPGAETDIPVNGQGTAVNTAPPQGVAPGAGTVQLPAGDRTSQYGYDQGTHGGGVMPAAALVGLGGPTAQGQPGGRGDFWADLMGDPNQDRTGSVLPAALGRATPVEIVQPEVSGGTSGGQQNGLFLAVLGRAPGMRAESRETEPERRHKREDACENATPEPHSAPEVPNVDLTSPGASARADSSVKSDLTAGIDTPTPSVTTVSAAEPSSTVAPGPGPAEARTHVPEGASASAAVSSPPETATPPPEIPKVPSPPHGSGAGLPGGATPMSMGVPVQPAVTPVAGEPSLPGALPASPAFRPVTGSFDASVNPGLPPVVPGGAGTPRLPGEVTHGNGGGFMPPMHGGGFGGSGGDNDGEKERQPGGLLGVDPKVWDGSSNAPRVLGRSVAAPEARTPDLDDAKKKAVDAMESMLGRTDRKEEDRAAE</sequence>
<evidence type="ECO:0000313" key="2">
    <source>
        <dbReference type="Proteomes" id="UP001456344"/>
    </source>
</evidence>
<dbReference type="EMBL" id="CP150484">
    <property type="protein sequence ID" value="WYW17487.1"/>
    <property type="molecule type" value="Genomic_DNA"/>
</dbReference>
<protein>
    <submittedName>
        <fullName evidence="1">Uncharacterized protein</fullName>
    </submittedName>
</protein>
<dbReference type="Proteomes" id="UP001456344">
    <property type="component" value="Chromosome"/>
</dbReference>
<organism evidence="1 2">
    <name type="scientific">Amycolatopsis coloradensis</name>
    <dbReference type="NCBI Taxonomy" id="76021"/>
    <lineage>
        <taxon>Bacteria</taxon>
        <taxon>Bacillati</taxon>
        <taxon>Actinomycetota</taxon>
        <taxon>Actinomycetes</taxon>
        <taxon>Pseudonocardiales</taxon>
        <taxon>Pseudonocardiaceae</taxon>
        <taxon>Amycolatopsis</taxon>
    </lineage>
</organism>
<gene>
    <name evidence="1" type="ORF">LCL61_18220</name>
</gene>
<name>A0ACD5BDJ2_9PSEU</name>
<accession>A0ACD5BDJ2</accession>
<reference evidence="1" key="1">
    <citation type="submission" date="2023-10" db="EMBL/GenBank/DDBJ databases">
        <title>Whole genome sequencing of actinobacterial strain Amycolatopsis sp. (BCA-696) identifies the underlying plant growth-promoting genes.</title>
        <authorList>
            <person name="Gandham P."/>
            <person name="Vadla N."/>
            <person name="Saji A."/>
            <person name="Srinivas V."/>
            <person name="Ruperao P."/>
            <person name="Selvanayagam S."/>
            <person name="Saxena R.K."/>
            <person name="Rathore A."/>
            <person name="Gopalakrishnan S."/>
            <person name="Thakur V."/>
        </authorList>
    </citation>
    <scope>NUCLEOTIDE SEQUENCE</scope>
    <source>
        <strain evidence="1">BCA-696</strain>
    </source>
</reference>
<keyword evidence="2" id="KW-1185">Reference proteome</keyword>